<feature type="compositionally biased region" description="Basic residues" evidence="1">
    <location>
        <begin position="72"/>
        <end position="88"/>
    </location>
</feature>
<organism evidence="2 3">
    <name type="scientific">Plakobranchus ocellatus</name>
    <dbReference type="NCBI Taxonomy" id="259542"/>
    <lineage>
        <taxon>Eukaryota</taxon>
        <taxon>Metazoa</taxon>
        <taxon>Spiralia</taxon>
        <taxon>Lophotrochozoa</taxon>
        <taxon>Mollusca</taxon>
        <taxon>Gastropoda</taxon>
        <taxon>Heterobranchia</taxon>
        <taxon>Euthyneura</taxon>
        <taxon>Panpulmonata</taxon>
        <taxon>Sacoglossa</taxon>
        <taxon>Placobranchoidea</taxon>
        <taxon>Plakobranchidae</taxon>
        <taxon>Plakobranchus</taxon>
    </lineage>
</organism>
<evidence type="ECO:0000256" key="1">
    <source>
        <dbReference type="SAM" id="MobiDB-lite"/>
    </source>
</evidence>
<keyword evidence="3" id="KW-1185">Reference proteome</keyword>
<dbReference type="EMBL" id="BLXT01008249">
    <property type="protein sequence ID" value="GFO47067.1"/>
    <property type="molecule type" value="Genomic_DNA"/>
</dbReference>
<dbReference type="AlphaFoldDB" id="A0AAV4DRX9"/>
<protein>
    <submittedName>
        <fullName evidence="2">Uncharacterized protein</fullName>
    </submittedName>
</protein>
<gene>
    <name evidence="2" type="ORF">PoB_007357200</name>
</gene>
<reference evidence="2 3" key="1">
    <citation type="journal article" date="2021" name="Elife">
        <title>Chloroplast acquisition without the gene transfer in kleptoplastic sea slugs, Plakobranchus ocellatus.</title>
        <authorList>
            <person name="Maeda T."/>
            <person name="Takahashi S."/>
            <person name="Yoshida T."/>
            <person name="Shimamura S."/>
            <person name="Takaki Y."/>
            <person name="Nagai Y."/>
            <person name="Toyoda A."/>
            <person name="Suzuki Y."/>
            <person name="Arimoto A."/>
            <person name="Ishii H."/>
            <person name="Satoh N."/>
            <person name="Nishiyama T."/>
            <person name="Hasebe M."/>
            <person name="Maruyama T."/>
            <person name="Minagawa J."/>
            <person name="Obokata J."/>
            <person name="Shigenobu S."/>
        </authorList>
    </citation>
    <scope>NUCLEOTIDE SEQUENCE [LARGE SCALE GENOMIC DNA]</scope>
</reference>
<sequence>MSVPVTALAWPQLSIQIVNAFSSYGGMCELTLGDQRLLPPPTGKLFLYEIPDRDFFYKVVQGIEHSPWSFSKSHHHQFHARRREKKKQQTNNQNKNPILRHQSSKRTEENYTVWL</sequence>
<feature type="region of interest" description="Disordered" evidence="1">
    <location>
        <begin position="71"/>
        <end position="115"/>
    </location>
</feature>
<comment type="caution">
    <text evidence="2">The sequence shown here is derived from an EMBL/GenBank/DDBJ whole genome shotgun (WGS) entry which is preliminary data.</text>
</comment>
<dbReference type="Proteomes" id="UP000735302">
    <property type="component" value="Unassembled WGS sequence"/>
</dbReference>
<accession>A0AAV4DRX9</accession>
<proteinExistence type="predicted"/>
<evidence type="ECO:0000313" key="3">
    <source>
        <dbReference type="Proteomes" id="UP000735302"/>
    </source>
</evidence>
<evidence type="ECO:0000313" key="2">
    <source>
        <dbReference type="EMBL" id="GFO47067.1"/>
    </source>
</evidence>
<name>A0AAV4DRX9_9GAST</name>